<keyword evidence="6" id="KW-0498">Mitosis</keyword>
<evidence type="ECO:0000313" key="15">
    <source>
        <dbReference type="Proteomes" id="UP001530293"/>
    </source>
</evidence>
<evidence type="ECO:0000256" key="4">
    <source>
        <dbReference type="ARBA" id="ARBA00022618"/>
    </source>
</evidence>
<dbReference type="PROSITE" id="PS50021">
    <property type="entry name" value="CH"/>
    <property type="match status" value="1"/>
</dbReference>
<dbReference type="Pfam" id="PF00307">
    <property type="entry name" value="CH"/>
    <property type="match status" value="1"/>
</dbReference>
<comment type="similarity">
    <text evidence="2">Belongs to the MAPRE family.</text>
</comment>
<comment type="subcellular location">
    <subcellularLocation>
        <location evidence="1">Cytoplasm</location>
        <location evidence="1">Cytoskeleton</location>
    </subcellularLocation>
</comment>
<comment type="caution">
    <text evidence="14">The sequence shown here is derived from an EMBL/GenBank/DDBJ whole genome shotgun (WGS) entry which is preliminary data.</text>
</comment>
<accession>A0ABD3MA14</accession>
<name>A0ABD3MA14_9STRA</name>
<keyword evidence="8" id="KW-0131">Cell cycle</keyword>
<dbReference type="PANTHER" id="PTHR10623">
    <property type="entry name" value="MICROTUBULE-ASSOCIATED PROTEIN RP/EB FAMILY MEMBER"/>
    <property type="match status" value="1"/>
</dbReference>
<feature type="coiled-coil region" evidence="10">
    <location>
        <begin position="262"/>
        <end position="289"/>
    </location>
</feature>
<dbReference type="PROSITE" id="PS51230">
    <property type="entry name" value="EB1_C"/>
    <property type="match status" value="1"/>
</dbReference>
<feature type="domain" description="Calponin-homology (CH)" evidence="12">
    <location>
        <begin position="7"/>
        <end position="109"/>
    </location>
</feature>
<evidence type="ECO:0000259" key="12">
    <source>
        <dbReference type="PROSITE" id="PS50021"/>
    </source>
</evidence>
<feature type="compositionally biased region" description="Basic and acidic residues" evidence="11">
    <location>
        <begin position="385"/>
        <end position="394"/>
    </location>
</feature>
<feature type="region of interest" description="Disordered" evidence="11">
    <location>
        <begin position="445"/>
        <end position="493"/>
    </location>
</feature>
<dbReference type="InterPro" id="IPR004953">
    <property type="entry name" value="EB1_C"/>
</dbReference>
<sequence length="493" mass="53333">MMDGAYFTSRNEILNFFNTLLDLNLSKIEQTASGAVACQLTEYIFPNSIPMSRVNWAAKASHEYVANYKLLQSAFNKHNIQRHVDVDKLIRGKYQDNLEFCQWLKAFFDQTSSMSAGVGGRREGYDPVAVRARGKGGTNLAINKVGVKRVGGSATSSASAASSRMMGNARIGASGSVGGGNAARASTTTTTTASYRPTSSGSAASSMTRGSISTANTRVSTASSNGGGGGQKENTSNTSSAPSSLRQVPPQKQQSLVSTAVVTKYEEEIRTLQSDFQSLQTKYSELEHTAATTEMTLQTVESERDFYFEKLRGIEVMLQVYKEKEEEQVGSGNIRSVMDGIFKVMYATMEDNVMVDDEGNLVGDIDITGGEVSMDKSATLSVKAQDELDGKVDDEVVEGEEEEQEKHLTEGSFHDTLDYSPNPTEELAAYNAATNSFEMDDDELLTSDLDAEPANTNNHANDGMENNDVGSGLGVVQNHEEDDDFSDEDLLAD</sequence>
<evidence type="ECO:0000256" key="3">
    <source>
        <dbReference type="ARBA" id="ARBA00022490"/>
    </source>
</evidence>
<dbReference type="GO" id="GO:0005874">
    <property type="term" value="C:microtubule"/>
    <property type="evidence" value="ECO:0007669"/>
    <property type="project" value="UniProtKB-KW"/>
</dbReference>
<dbReference type="Gene3D" id="1.20.5.1430">
    <property type="match status" value="1"/>
</dbReference>
<dbReference type="InterPro" id="IPR036872">
    <property type="entry name" value="CH_dom_sf"/>
</dbReference>
<keyword evidence="10" id="KW-0175">Coiled coil</keyword>
<reference evidence="14 15" key="1">
    <citation type="submission" date="2024-10" db="EMBL/GenBank/DDBJ databases">
        <title>Updated reference genomes for cyclostephanoid diatoms.</title>
        <authorList>
            <person name="Roberts W.R."/>
            <person name="Alverson A.J."/>
        </authorList>
    </citation>
    <scope>NUCLEOTIDE SEQUENCE [LARGE SCALE GENOMIC DNA]</scope>
    <source>
        <strain evidence="14 15">AJA232-27</strain>
    </source>
</reference>
<keyword evidence="15" id="KW-1185">Reference proteome</keyword>
<dbReference type="GO" id="GO:0051301">
    <property type="term" value="P:cell division"/>
    <property type="evidence" value="ECO:0007669"/>
    <property type="project" value="UniProtKB-KW"/>
</dbReference>
<dbReference type="SUPFAM" id="SSF140612">
    <property type="entry name" value="EB1 dimerisation domain-like"/>
    <property type="match status" value="1"/>
</dbReference>
<dbReference type="Gene3D" id="1.10.418.10">
    <property type="entry name" value="Calponin-like domain"/>
    <property type="match status" value="1"/>
</dbReference>
<feature type="region of interest" description="Disordered" evidence="11">
    <location>
        <begin position="385"/>
        <end position="423"/>
    </location>
</feature>
<evidence type="ECO:0000256" key="10">
    <source>
        <dbReference type="SAM" id="Coils"/>
    </source>
</evidence>
<feature type="compositionally biased region" description="Polar residues" evidence="11">
    <location>
        <begin position="201"/>
        <end position="224"/>
    </location>
</feature>
<evidence type="ECO:0000256" key="8">
    <source>
        <dbReference type="ARBA" id="ARBA00023306"/>
    </source>
</evidence>
<evidence type="ECO:0000256" key="1">
    <source>
        <dbReference type="ARBA" id="ARBA00004245"/>
    </source>
</evidence>
<gene>
    <name evidence="14" type="ORF">ACHAWU_007890</name>
</gene>
<dbReference type="SUPFAM" id="SSF47576">
    <property type="entry name" value="Calponin-homology domain, CH-domain"/>
    <property type="match status" value="1"/>
</dbReference>
<feature type="domain" description="EB1 C-terminal" evidence="13">
    <location>
        <begin position="275"/>
        <end position="354"/>
    </location>
</feature>
<evidence type="ECO:0000256" key="7">
    <source>
        <dbReference type="ARBA" id="ARBA00023212"/>
    </source>
</evidence>
<evidence type="ECO:0000256" key="5">
    <source>
        <dbReference type="ARBA" id="ARBA00022701"/>
    </source>
</evidence>
<feature type="compositionally biased region" description="Low complexity" evidence="11">
    <location>
        <begin position="182"/>
        <end position="200"/>
    </location>
</feature>
<evidence type="ECO:0000256" key="2">
    <source>
        <dbReference type="ARBA" id="ARBA00010729"/>
    </source>
</evidence>
<evidence type="ECO:0000256" key="9">
    <source>
        <dbReference type="PROSITE-ProRule" id="PRU00576"/>
    </source>
</evidence>
<evidence type="ECO:0000256" key="6">
    <source>
        <dbReference type="ARBA" id="ARBA00022776"/>
    </source>
</evidence>
<feature type="region of interest" description="Disordered" evidence="11">
    <location>
        <begin position="172"/>
        <end position="255"/>
    </location>
</feature>
<keyword evidence="4" id="KW-0132">Cell division</keyword>
<dbReference type="InterPro" id="IPR027328">
    <property type="entry name" value="MAPRE"/>
</dbReference>
<dbReference type="Pfam" id="PF03271">
    <property type="entry name" value="EB1"/>
    <property type="match status" value="1"/>
</dbReference>
<dbReference type="EMBL" id="JALLBG020000171">
    <property type="protein sequence ID" value="KAL3760824.1"/>
    <property type="molecule type" value="Genomic_DNA"/>
</dbReference>
<evidence type="ECO:0000313" key="14">
    <source>
        <dbReference type="EMBL" id="KAL3760824.1"/>
    </source>
</evidence>
<protein>
    <submittedName>
        <fullName evidence="14">Uncharacterized protein</fullName>
    </submittedName>
</protein>
<dbReference type="FunFam" id="1.10.418.10:FF:000028">
    <property type="entry name" value="RP/EB family microtubule-associated protein"/>
    <property type="match status" value="1"/>
</dbReference>
<evidence type="ECO:0000256" key="11">
    <source>
        <dbReference type="SAM" id="MobiDB-lite"/>
    </source>
</evidence>
<keyword evidence="5 9" id="KW-0493">Microtubule</keyword>
<keyword evidence="3" id="KW-0963">Cytoplasm</keyword>
<dbReference type="InterPro" id="IPR001715">
    <property type="entry name" value="CH_dom"/>
</dbReference>
<proteinExistence type="inferred from homology"/>
<feature type="compositionally biased region" description="Polar residues" evidence="11">
    <location>
        <begin position="232"/>
        <end position="255"/>
    </location>
</feature>
<dbReference type="InterPro" id="IPR036133">
    <property type="entry name" value="EB1_C_sf"/>
</dbReference>
<dbReference type="Proteomes" id="UP001530293">
    <property type="component" value="Unassembled WGS sequence"/>
</dbReference>
<feature type="compositionally biased region" description="Basic and acidic residues" evidence="11">
    <location>
        <begin position="404"/>
        <end position="417"/>
    </location>
</feature>
<feature type="compositionally biased region" description="Acidic residues" evidence="11">
    <location>
        <begin position="480"/>
        <end position="493"/>
    </location>
</feature>
<keyword evidence="7" id="KW-0206">Cytoskeleton</keyword>
<dbReference type="AlphaFoldDB" id="A0ABD3MA14"/>
<organism evidence="14 15">
    <name type="scientific">Discostella pseudostelligera</name>
    <dbReference type="NCBI Taxonomy" id="259834"/>
    <lineage>
        <taxon>Eukaryota</taxon>
        <taxon>Sar</taxon>
        <taxon>Stramenopiles</taxon>
        <taxon>Ochrophyta</taxon>
        <taxon>Bacillariophyta</taxon>
        <taxon>Coscinodiscophyceae</taxon>
        <taxon>Thalassiosirophycidae</taxon>
        <taxon>Stephanodiscales</taxon>
        <taxon>Stephanodiscaceae</taxon>
        <taxon>Discostella</taxon>
    </lineage>
</organism>
<evidence type="ECO:0000259" key="13">
    <source>
        <dbReference type="PROSITE" id="PS51230"/>
    </source>
</evidence>